<dbReference type="RefSeq" id="XP_022334119.1">
    <property type="nucleotide sequence ID" value="XM_022478411.1"/>
</dbReference>
<dbReference type="AlphaFoldDB" id="A0A8B8E329"/>
<keyword evidence="1" id="KW-0732">Signal</keyword>
<reference evidence="3" key="1">
    <citation type="submission" date="2025-08" db="UniProtKB">
        <authorList>
            <consortium name="RefSeq"/>
        </authorList>
    </citation>
    <scope>IDENTIFICATION</scope>
    <source>
        <tissue evidence="3">Whole sample</tissue>
    </source>
</reference>
<keyword evidence="2" id="KW-1185">Reference proteome</keyword>
<protein>
    <submittedName>
        <fullName evidence="3">Uncharacterized protein LOC111131072</fullName>
    </submittedName>
</protein>
<accession>A0A8B8E329</accession>
<dbReference type="KEGG" id="cvn:111131072"/>
<dbReference type="PANTHER" id="PTHR40472">
    <property type="entry name" value="RICIN B-TYPE LECTIN DOMAIN-CONTAINING PROTEIN"/>
    <property type="match status" value="1"/>
</dbReference>
<dbReference type="PANTHER" id="PTHR40472:SF6">
    <property type="entry name" value="RICIN B-TYPE LECTIN DOMAIN-CONTAINING PROTEIN"/>
    <property type="match status" value="1"/>
</dbReference>
<evidence type="ECO:0000313" key="2">
    <source>
        <dbReference type="Proteomes" id="UP000694844"/>
    </source>
</evidence>
<name>A0A8B8E329_CRAVI</name>
<proteinExistence type="predicted"/>
<sequence length="447" mass="51271">MRNPLCILAVCMVWLFVEESLALSKSINTLRETERLAEHLNRGAFTAVQNVAKTVEPFFSVFSSVIQMVVDIRSATSPSAELEYLHQLSDSINQKFDEVNSQFDEIKKLIKWTSVQATYASLEANIHAVFDQFKLIFKVPSSGMNQQKQLFISSYESTYQDSGSKLFAGFMLDTGLVSQGLLRPAMHYTENNRGEMRTFMLGIMKLLILGANVELGYMTIKGYDNVIPFHSHEWQVKFEQVQEKMKEIDLEMKNNYQAQAMKDIDTFSNKNFELSNPMFGRYLYQELSKKYFWRDWLVVVSTHTGYNHDTYSRSCNGVVTSTHRTKDLVVDSVDKDIPPLDIQSVRKQRCASLQQSCQNTVQYYPCNDDPTATHRRSRRCGTYYSENADVVFNWITNIGSSCSPISSYGVINTGKNPMYYTSLSDDSQNRLFVCDLGVCKYYVHFFG</sequence>
<evidence type="ECO:0000256" key="1">
    <source>
        <dbReference type="SAM" id="SignalP"/>
    </source>
</evidence>
<feature type="chain" id="PRO_5034955997" evidence="1">
    <location>
        <begin position="23"/>
        <end position="447"/>
    </location>
</feature>
<dbReference type="OrthoDB" id="8549910at2759"/>
<evidence type="ECO:0000313" key="3">
    <source>
        <dbReference type="RefSeq" id="XP_022334119.1"/>
    </source>
</evidence>
<dbReference type="Proteomes" id="UP000694844">
    <property type="component" value="Chromosome 4"/>
</dbReference>
<dbReference type="InterPro" id="IPR039051">
    <property type="entry name" value="SE-CTX-like"/>
</dbReference>
<organism evidence="2 3">
    <name type="scientific">Crassostrea virginica</name>
    <name type="common">Eastern oyster</name>
    <dbReference type="NCBI Taxonomy" id="6565"/>
    <lineage>
        <taxon>Eukaryota</taxon>
        <taxon>Metazoa</taxon>
        <taxon>Spiralia</taxon>
        <taxon>Lophotrochozoa</taxon>
        <taxon>Mollusca</taxon>
        <taxon>Bivalvia</taxon>
        <taxon>Autobranchia</taxon>
        <taxon>Pteriomorphia</taxon>
        <taxon>Ostreida</taxon>
        <taxon>Ostreoidea</taxon>
        <taxon>Ostreidae</taxon>
        <taxon>Crassostrea</taxon>
    </lineage>
</organism>
<dbReference type="GeneID" id="111131072"/>
<feature type="signal peptide" evidence="1">
    <location>
        <begin position="1"/>
        <end position="22"/>
    </location>
</feature>
<gene>
    <name evidence="3" type="primary">LOC111131072</name>
</gene>